<evidence type="ECO:0000313" key="3">
    <source>
        <dbReference type="Proteomes" id="UP000570595"/>
    </source>
</evidence>
<accession>A0A7J6L9V5</accession>
<reference evidence="2 3" key="1">
    <citation type="submission" date="2020-04" db="EMBL/GenBank/DDBJ databases">
        <title>Perkinsus olseni comparative genomics.</title>
        <authorList>
            <person name="Bogema D.R."/>
        </authorList>
    </citation>
    <scope>NUCLEOTIDE SEQUENCE [LARGE SCALE GENOMIC DNA]</scope>
    <source>
        <strain evidence="2">ATCC PRA-179</strain>
    </source>
</reference>
<sequence length="113" mass="13049">MITNGKRLLRATHEDWTLTSESSGSRRQNHDSTVAAVNDFNWTTNHEQQSKVKFAHGRRKFGLSRNAHDVRLARKQSRATEPVAHIKKRDEYDLTFPMEVALSLEAKSTKLFR</sequence>
<feature type="compositionally biased region" description="Polar residues" evidence="1">
    <location>
        <begin position="17"/>
        <end position="26"/>
    </location>
</feature>
<proteinExistence type="predicted"/>
<protein>
    <submittedName>
        <fullName evidence="2">Uncharacterized protein</fullName>
    </submittedName>
</protein>
<name>A0A7J6L9V5_PEROL</name>
<organism evidence="2 3">
    <name type="scientific">Perkinsus olseni</name>
    <name type="common">Perkinsus atlanticus</name>
    <dbReference type="NCBI Taxonomy" id="32597"/>
    <lineage>
        <taxon>Eukaryota</taxon>
        <taxon>Sar</taxon>
        <taxon>Alveolata</taxon>
        <taxon>Perkinsozoa</taxon>
        <taxon>Perkinsea</taxon>
        <taxon>Perkinsida</taxon>
        <taxon>Perkinsidae</taxon>
        <taxon>Perkinsus</taxon>
    </lineage>
</organism>
<evidence type="ECO:0000256" key="1">
    <source>
        <dbReference type="SAM" id="MobiDB-lite"/>
    </source>
</evidence>
<dbReference type="Proteomes" id="UP000570595">
    <property type="component" value="Unassembled WGS sequence"/>
</dbReference>
<feature type="region of interest" description="Disordered" evidence="1">
    <location>
        <begin position="13"/>
        <end position="32"/>
    </location>
</feature>
<dbReference type="AlphaFoldDB" id="A0A7J6L9V5"/>
<gene>
    <name evidence="2" type="ORF">FOZ61_007251</name>
</gene>
<evidence type="ECO:0000313" key="2">
    <source>
        <dbReference type="EMBL" id="KAF4655998.1"/>
    </source>
</evidence>
<comment type="caution">
    <text evidence="2">The sequence shown here is derived from an EMBL/GenBank/DDBJ whole genome shotgun (WGS) entry which is preliminary data.</text>
</comment>
<dbReference type="EMBL" id="JABAHT010000434">
    <property type="protein sequence ID" value="KAF4655998.1"/>
    <property type="molecule type" value="Genomic_DNA"/>
</dbReference>